<evidence type="ECO:0000256" key="1">
    <source>
        <dbReference type="SAM" id="MobiDB-lite"/>
    </source>
</evidence>
<reference evidence="3" key="1">
    <citation type="submission" date="2016-11" db="UniProtKB">
        <authorList>
            <consortium name="WormBaseParasite"/>
        </authorList>
    </citation>
    <scope>IDENTIFICATION</scope>
</reference>
<evidence type="ECO:0000313" key="3">
    <source>
        <dbReference type="WBParaSite" id="maker-uti_cns_0049238-snap-gene-0.8-mRNA-1"/>
    </source>
</evidence>
<organism evidence="2 3">
    <name type="scientific">Macrostomum lignano</name>
    <dbReference type="NCBI Taxonomy" id="282301"/>
    <lineage>
        <taxon>Eukaryota</taxon>
        <taxon>Metazoa</taxon>
        <taxon>Spiralia</taxon>
        <taxon>Lophotrochozoa</taxon>
        <taxon>Platyhelminthes</taxon>
        <taxon>Rhabditophora</taxon>
        <taxon>Macrostomorpha</taxon>
        <taxon>Macrostomida</taxon>
        <taxon>Macrostomidae</taxon>
        <taxon>Macrostomum</taxon>
    </lineage>
</organism>
<proteinExistence type="predicted"/>
<sequence>MAPSTSRPVWLEFSPSATNWAGAAAARAASSRRWTRRPWRCCGRGSKGTGLANTRPLPGPCGCDAATLPQEDISLPRTPAGAKRSGFTSWAGSP</sequence>
<feature type="region of interest" description="Disordered" evidence="1">
    <location>
        <begin position="74"/>
        <end position="94"/>
    </location>
</feature>
<name>A0A1I8JL02_9PLAT</name>
<dbReference type="WBParaSite" id="maker-uti_cns_0049238-snap-gene-0.8-mRNA-1">
    <property type="protein sequence ID" value="maker-uti_cns_0049238-snap-gene-0.8-mRNA-1"/>
    <property type="gene ID" value="maker-uti_cns_0049238-snap-gene-0.8"/>
</dbReference>
<dbReference type="AlphaFoldDB" id="A0A1I8JL02"/>
<dbReference type="Proteomes" id="UP000095280">
    <property type="component" value="Unplaced"/>
</dbReference>
<evidence type="ECO:0000313" key="2">
    <source>
        <dbReference type="Proteomes" id="UP000095280"/>
    </source>
</evidence>
<keyword evidence="2" id="KW-1185">Reference proteome</keyword>
<protein>
    <submittedName>
        <fullName evidence="3">Secreted protein</fullName>
    </submittedName>
</protein>
<accession>A0A1I8JL02</accession>